<protein>
    <submittedName>
        <fullName evidence="1">Uncharacterized protein</fullName>
    </submittedName>
</protein>
<reference evidence="1 2" key="2">
    <citation type="journal article" date="2022" name="Mol. Ecol. Resour.">
        <title>The genomes of chicory, endive, great burdock and yacon provide insights into Asteraceae paleo-polyploidization history and plant inulin production.</title>
        <authorList>
            <person name="Fan W."/>
            <person name="Wang S."/>
            <person name="Wang H."/>
            <person name="Wang A."/>
            <person name="Jiang F."/>
            <person name="Liu H."/>
            <person name="Zhao H."/>
            <person name="Xu D."/>
            <person name="Zhang Y."/>
        </authorList>
    </citation>
    <scope>NUCLEOTIDE SEQUENCE [LARGE SCALE GENOMIC DNA]</scope>
    <source>
        <strain evidence="2">cv. Niubang</strain>
    </source>
</reference>
<accession>A0ACB8Z632</accession>
<organism evidence="1 2">
    <name type="scientific">Arctium lappa</name>
    <name type="common">Greater burdock</name>
    <name type="synonym">Lappa major</name>
    <dbReference type="NCBI Taxonomy" id="4217"/>
    <lineage>
        <taxon>Eukaryota</taxon>
        <taxon>Viridiplantae</taxon>
        <taxon>Streptophyta</taxon>
        <taxon>Embryophyta</taxon>
        <taxon>Tracheophyta</taxon>
        <taxon>Spermatophyta</taxon>
        <taxon>Magnoliopsida</taxon>
        <taxon>eudicotyledons</taxon>
        <taxon>Gunneridae</taxon>
        <taxon>Pentapetalae</taxon>
        <taxon>asterids</taxon>
        <taxon>campanulids</taxon>
        <taxon>Asterales</taxon>
        <taxon>Asteraceae</taxon>
        <taxon>Carduoideae</taxon>
        <taxon>Cardueae</taxon>
        <taxon>Arctiinae</taxon>
        <taxon>Arctium</taxon>
    </lineage>
</organism>
<gene>
    <name evidence="1" type="ORF">L6452_32954</name>
</gene>
<dbReference type="Proteomes" id="UP001055879">
    <property type="component" value="Linkage Group LG11"/>
</dbReference>
<sequence length="128" mass="14404">MAFPTFSGNQDDPVCDPNWVDQSDPHLPDNLLQDIHQILKNFPPESTIDGSSLTTNGGSCSPENDSNDAGVQSECTKTPKKKTYACGKKAPMDWTRYRGIRRRSWGKFAAEVTNPMKKRTRVTKQPYR</sequence>
<name>A0ACB8Z632_ARCLA</name>
<dbReference type="EMBL" id="CM042057">
    <property type="protein sequence ID" value="KAI3693124.1"/>
    <property type="molecule type" value="Genomic_DNA"/>
</dbReference>
<reference evidence="2" key="1">
    <citation type="journal article" date="2022" name="Mol. Ecol. Resour.">
        <title>The genomes of chicory, endive, great burdock and yacon provide insights into Asteraceae palaeo-polyploidization history and plant inulin production.</title>
        <authorList>
            <person name="Fan W."/>
            <person name="Wang S."/>
            <person name="Wang H."/>
            <person name="Wang A."/>
            <person name="Jiang F."/>
            <person name="Liu H."/>
            <person name="Zhao H."/>
            <person name="Xu D."/>
            <person name="Zhang Y."/>
        </authorList>
    </citation>
    <scope>NUCLEOTIDE SEQUENCE [LARGE SCALE GENOMIC DNA]</scope>
    <source>
        <strain evidence="2">cv. Niubang</strain>
    </source>
</reference>
<comment type="caution">
    <text evidence="1">The sequence shown here is derived from an EMBL/GenBank/DDBJ whole genome shotgun (WGS) entry which is preliminary data.</text>
</comment>
<proteinExistence type="predicted"/>
<evidence type="ECO:0000313" key="2">
    <source>
        <dbReference type="Proteomes" id="UP001055879"/>
    </source>
</evidence>
<evidence type="ECO:0000313" key="1">
    <source>
        <dbReference type="EMBL" id="KAI3693124.1"/>
    </source>
</evidence>
<keyword evidence="2" id="KW-1185">Reference proteome</keyword>